<evidence type="ECO:0000256" key="1">
    <source>
        <dbReference type="SAM" id="Phobius"/>
    </source>
</evidence>
<keyword evidence="1" id="KW-1133">Transmembrane helix</keyword>
<dbReference type="Proteomes" id="UP001205965">
    <property type="component" value="Unassembled WGS sequence"/>
</dbReference>
<proteinExistence type="predicted"/>
<dbReference type="Pfam" id="PF13630">
    <property type="entry name" value="SdpI"/>
    <property type="match status" value="1"/>
</dbReference>
<accession>A0ABT2FUC8</accession>
<keyword evidence="1" id="KW-0812">Transmembrane</keyword>
<protein>
    <submittedName>
        <fullName evidence="2">SdpI family protein</fullName>
    </submittedName>
</protein>
<comment type="caution">
    <text evidence="2">The sequence shown here is derived from an EMBL/GenBank/DDBJ whole genome shotgun (WGS) entry which is preliminary data.</text>
</comment>
<gene>
    <name evidence="2" type="ORF">NYP18_04145</name>
</gene>
<dbReference type="EMBL" id="JANWTC010000002">
    <property type="protein sequence ID" value="MCS5478843.1"/>
    <property type="molecule type" value="Genomic_DNA"/>
</dbReference>
<name>A0ABT2FUC8_9CORY</name>
<dbReference type="InterPro" id="IPR025962">
    <property type="entry name" value="SdpI/YhfL"/>
</dbReference>
<feature type="transmembrane region" description="Helical" evidence="1">
    <location>
        <begin position="60"/>
        <end position="78"/>
    </location>
</feature>
<keyword evidence="3" id="KW-1185">Reference proteome</keyword>
<sequence>MSLLFGVVLVSVVCTWVARAGARGDLGRNDAVGLRTRDTRASDTAWQAGHAAALPLLNRTIWIAVATVVLAVVIQAAWGGQWGILVGLGGMTAEVGVLVLATRAANRAAKEVA</sequence>
<organism evidence="2 3">
    <name type="scientific">Corynebacterium lemuris</name>
    <dbReference type="NCBI Taxonomy" id="1859292"/>
    <lineage>
        <taxon>Bacteria</taxon>
        <taxon>Bacillati</taxon>
        <taxon>Actinomycetota</taxon>
        <taxon>Actinomycetes</taxon>
        <taxon>Mycobacteriales</taxon>
        <taxon>Corynebacteriaceae</taxon>
        <taxon>Corynebacterium</taxon>
    </lineage>
</organism>
<reference evidence="2 3" key="1">
    <citation type="submission" date="2022-08" db="EMBL/GenBank/DDBJ databases">
        <title>YIM 101645 draft genome.</title>
        <authorList>
            <person name="Chen X."/>
        </authorList>
    </citation>
    <scope>NUCLEOTIDE SEQUENCE [LARGE SCALE GENOMIC DNA]</scope>
    <source>
        <strain evidence="2 3">YIM 101645</strain>
    </source>
</reference>
<dbReference type="RefSeq" id="WP_259426915.1">
    <property type="nucleotide sequence ID" value="NZ_JANWTC010000002.1"/>
</dbReference>
<evidence type="ECO:0000313" key="3">
    <source>
        <dbReference type="Proteomes" id="UP001205965"/>
    </source>
</evidence>
<evidence type="ECO:0000313" key="2">
    <source>
        <dbReference type="EMBL" id="MCS5478843.1"/>
    </source>
</evidence>
<keyword evidence="1" id="KW-0472">Membrane</keyword>